<dbReference type="AlphaFoldDB" id="A0A1Y2HFH1"/>
<feature type="region of interest" description="Disordered" evidence="1">
    <location>
        <begin position="155"/>
        <end position="182"/>
    </location>
</feature>
<name>A0A1Y2HFH1_9FUNG</name>
<comment type="caution">
    <text evidence="2">The sequence shown here is derived from an EMBL/GenBank/DDBJ whole genome shotgun (WGS) entry which is preliminary data.</text>
</comment>
<dbReference type="Proteomes" id="UP000193411">
    <property type="component" value="Unassembled WGS sequence"/>
</dbReference>
<feature type="compositionally biased region" description="Low complexity" evidence="1">
    <location>
        <begin position="172"/>
        <end position="182"/>
    </location>
</feature>
<evidence type="ECO:0000256" key="1">
    <source>
        <dbReference type="SAM" id="MobiDB-lite"/>
    </source>
</evidence>
<dbReference type="EMBL" id="MCFL01000044">
    <property type="protein sequence ID" value="ORZ32631.1"/>
    <property type="molecule type" value="Genomic_DNA"/>
</dbReference>
<protein>
    <submittedName>
        <fullName evidence="2">Uncharacterized protein</fullName>
    </submittedName>
</protein>
<accession>A0A1Y2HFH1</accession>
<evidence type="ECO:0000313" key="2">
    <source>
        <dbReference type="EMBL" id="ORZ32631.1"/>
    </source>
</evidence>
<reference evidence="2 3" key="1">
    <citation type="submission" date="2016-07" db="EMBL/GenBank/DDBJ databases">
        <title>Pervasive Adenine N6-methylation of Active Genes in Fungi.</title>
        <authorList>
            <consortium name="DOE Joint Genome Institute"/>
            <person name="Mondo S.J."/>
            <person name="Dannebaum R.O."/>
            <person name="Kuo R.C."/>
            <person name="Labutti K."/>
            <person name="Haridas S."/>
            <person name="Kuo A."/>
            <person name="Salamov A."/>
            <person name="Ahrendt S.R."/>
            <person name="Lipzen A."/>
            <person name="Sullivan W."/>
            <person name="Andreopoulos W.B."/>
            <person name="Clum A."/>
            <person name="Lindquist E."/>
            <person name="Daum C."/>
            <person name="Ramamoorthy G.K."/>
            <person name="Gryganskyi A."/>
            <person name="Culley D."/>
            <person name="Magnuson J.K."/>
            <person name="James T.Y."/>
            <person name="O'Malley M.A."/>
            <person name="Stajich J.E."/>
            <person name="Spatafora J.W."/>
            <person name="Visel A."/>
            <person name="Grigoriev I.V."/>
        </authorList>
    </citation>
    <scope>NUCLEOTIDE SEQUENCE [LARGE SCALE GENOMIC DNA]</scope>
    <source>
        <strain evidence="2 3">PL171</strain>
    </source>
</reference>
<proteinExistence type="predicted"/>
<evidence type="ECO:0000313" key="3">
    <source>
        <dbReference type="Proteomes" id="UP000193411"/>
    </source>
</evidence>
<sequence length="262" mass="28955">MAALADLRAFPWFSREWLQAARMIGVINHGHLDQRSPRGLEVIDKSTDASRVLEWMREDVVGTVVLAEDKLNLGGELVTHLFDWVEQHGQDTFIQSRDDLYWYLNQYCALAAAHIPINQARNTAPKLPPRAGHRYTAFSVAAKYAPLEKTCEAAARRLQHDPSTPRSRRSRFSTSSSLTSSDSTASWLSEFSALVAGRLRSRTRTLSAQHQVEQPIAQALEVGGEEVQGGLEQGVGGVTLVEGKEEVGGVVGEQDGRDRYMG</sequence>
<keyword evidence="3" id="KW-1185">Reference proteome</keyword>
<gene>
    <name evidence="2" type="ORF">BCR44DRAFT_95353</name>
</gene>
<organism evidence="2 3">
    <name type="scientific">Catenaria anguillulae PL171</name>
    <dbReference type="NCBI Taxonomy" id="765915"/>
    <lineage>
        <taxon>Eukaryota</taxon>
        <taxon>Fungi</taxon>
        <taxon>Fungi incertae sedis</taxon>
        <taxon>Blastocladiomycota</taxon>
        <taxon>Blastocladiomycetes</taxon>
        <taxon>Blastocladiales</taxon>
        <taxon>Catenariaceae</taxon>
        <taxon>Catenaria</taxon>
    </lineage>
</organism>